<dbReference type="Proteomes" id="UP000313359">
    <property type="component" value="Unassembled WGS sequence"/>
</dbReference>
<organism evidence="1 2">
    <name type="scientific">Lentinus tigrinus ALCF2SS1-6</name>
    <dbReference type="NCBI Taxonomy" id="1328759"/>
    <lineage>
        <taxon>Eukaryota</taxon>
        <taxon>Fungi</taxon>
        <taxon>Dikarya</taxon>
        <taxon>Basidiomycota</taxon>
        <taxon>Agaricomycotina</taxon>
        <taxon>Agaricomycetes</taxon>
        <taxon>Polyporales</taxon>
        <taxon>Polyporaceae</taxon>
        <taxon>Lentinus</taxon>
    </lineage>
</organism>
<reference evidence="1" key="1">
    <citation type="journal article" date="2018" name="Genome Biol. Evol.">
        <title>Genomics and development of Lentinus tigrinus, a white-rot wood-decaying mushroom with dimorphic fruiting bodies.</title>
        <authorList>
            <person name="Wu B."/>
            <person name="Xu Z."/>
            <person name="Knudson A."/>
            <person name="Carlson A."/>
            <person name="Chen N."/>
            <person name="Kovaka S."/>
            <person name="LaButti K."/>
            <person name="Lipzen A."/>
            <person name="Pennachio C."/>
            <person name="Riley R."/>
            <person name="Schakwitz W."/>
            <person name="Umezawa K."/>
            <person name="Ohm R.A."/>
            <person name="Grigoriev I.V."/>
            <person name="Nagy L.G."/>
            <person name="Gibbons J."/>
            <person name="Hibbett D."/>
        </authorList>
    </citation>
    <scope>NUCLEOTIDE SEQUENCE [LARGE SCALE GENOMIC DNA]</scope>
    <source>
        <strain evidence="1">ALCF2SS1-6</strain>
    </source>
</reference>
<gene>
    <name evidence="1" type="ORF">L227DRAFT_355</name>
</gene>
<evidence type="ECO:0000313" key="2">
    <source>
        <dbReference type="Proteomes" id="UP000313359"/>
    </source>
</evidence>
<dbReference type="AlphaFoldDB" id="A0A5C2SS44"/>
<proteinExistence type="predicted"/>
<accession>A0A5C2SS44</accession>
<name>A0A5C2SS44_9APHY</name>
<dbReference type="EMBL" id="ML122250">
    <property type="protein sequence ID" value="RPD66675.1"/>
    <property type="molecule type" value="Genomic_DNA"/>
</dbReference>
<protein>
    <submittedName>
        <fullName evidence="1">Uncharacterized protein</fullName>
    </submittedName>
</protein>
<keyword evidence="2" id="KW-1185">Reference proteome</keyword>
<evidence type="ECO:0000313" key="1">
    <source>
        <dbReference type="EMBL" id="RPD66675.1"/>
    </source>
</evidence>
<sequence>MQDRGLPSSAPSVGAGLVLSRRITVVLGSAAPQPRSIECRSLHVSIFSMTCRHSSHGSTRVACRASSCRSNLCQRSLSLRLAIPAPVGRKTRATGLFGGLSCHELPILVARGSGVGVCSCLVMSHCRQWLSVKTIHSARSFHQVGPEYLRRPRTSEVRNRSSNVGCPIRQQYNGIAS</sequence>